<evidence type="ECO:0000313" key="4">
    <source>
        <dbReference type="Proteomes" id="UP001142055"/>
    </source>
</evidence>
<organism evidence="3 4">
    <name type="scientific">Blomia tropicalis</name>
    <name type="common">Mite</name>
    <dbReference type="NCBI Taxonomy" id="40697"/>
    <lineage>
        <taxon>Eukaryota</taxon>
        <taxon>Metazoa</taxon>
        <taxon>Ecdysozoa</taxon>
        <taxon>Arthropoda</taxon>
        <taxon>Chelicerata</taxon>
        <taxon>Arachnida</taxon>
        <taxon>Acari</taxon>
        <taxon>Acariformes</taxon>
        <taxon>Sarcoptiformes</taxon>
        <taxon>Astigmata</taxon>
        <taxon>Glycyphagoidea</taxon>
        <taxon>Echimyopodidae</taxon>
        <taxon>Blomia</taxon>
    </lineage>
</organism>
<dbReference type="InterPro" id="IPR027417">
    <property type="entry name" value="P-loop_NTPase"/>
</dbReference>
<dbReference type="GO" id="GO:0051787">
    <property type="term" value="F:misfolded protein binding"/>
    <property type="evidence" value="ECO:0007669"/>
    <property type="project" value="TreeGrafter"/>
</dbReference>
<dbReference type="CDD" id="cd00154">
    <property type="entry name" value="Rab"/>
    <property type="match status" value="1"/>
</dbReference>
<dbReference type="SUPFAM" id="SSF52540">
    <property type="entry name" value="P-loop containing nucleoside triphosphate hydrolases"/>
    <property type="match status" value="1"/>
</dbReference>
<reference evidence="3" key="1">
    <citation type="submission" date="2022-12" db="EMBL/GenBank/DDBJ databases">
        <title>Genome assemblies of Blomia tropicalis.</title>
        <authorList>
            <person name="Cui Y."/>
        </authorList>
    </citation>
    <scope>NUCLEOTIDE SEQUENCE</scope>
    <source>
        <tissue evidence="3">Adult mites</tissue>
    </source>
</reference>
<dbReference type="GO" id="GO:0015035">
    <property type="term" value="F:protein-disulfide reductase activity"/>
    <property type="evidence" value="ECO:0007669"/>
    <property type="project" value="TreeGrafter"/>
</dbReference>
<dbReference type="PROSITE" id="PS51419">
    <property type="entry name" value="RAB"/>
    <property type="match status" value="1"/>
</dbReference>
<feature type="region of interest" description="Disordered" evidence="1">
    <location>
        <begin position="46"/>
        <end position="67"/>
    </location>
</feature>
<name>A0A9Q0LY38_BLOTA</name>
<dbReference type="GO" id="GO:0005788">
    <property type="term" value="C:endoplasmic reticulum lumen"/>
    <property type="evidence" value="ECO:0007669"/>
    <property type="project" value="TreeGrafter"/>
</dbReference>
<dbReference type="InterPro" id="IPR001806">
    <property type="entry name" value="Small_GTPase"/>
</dbReference>
<proteinExistence type="predicted"/>
<comment type="caution">
    <text evidence="3">The sequence shown here is derived from an EMBL/GenBank/DDBJ whole genome shotgun (WGS) entry which is preliminary data.</text>
</comment>
<accession>A0A9Q0LY38</accession>
<feature type="region of interest" description="Disordered" evidence="1">
    <location>
        <begin position="321"/>
        <end position="363"/>
    </location>
</feature>
<dbReference type="PROSITE" id="PS51421">
    <property type="entry name" value="RAS"/>
    <property type="match status" value="1"/>
</dbReference>
<dbReference type="SMART" id="SM00174">
    <property type="entry name" value="RHO"/>
    <property type="match status" value="1"/>
</dbReference>
<evidence type="ECO:0000313" key="3">
    <source>
        <dbReference type="EMBL" id="KAJ6215594.1"/>
    </source>
</evidence>
<dbReference type="EMBL" id="JAPWDV010000004">
    <property type="protein sequence ID" value="KAJ6215594.1"/>
    <property type="molecule type" value="Genomic_DNA"/>
</dbReference>
<dbReference type="Pfam" id="PF00085">
    <property type="entry name" value="Thioredoxin"/>
    <property type="match status" value="4"/>
</dbReference>
<feature type="domain" description="Thioredoxin" evidence="2">
    <location>
        <begin position="1019"/>
        <end position="1154"/>
    </location>
</feature>
<dbReference type="Proteomes" id="UP001142055">
    <property type="component" value="Chromosome 4"/>
</dbReference>
<dbReference type="PROSITE" id="PS51420">
    <property type="entry name" value="RHO"/>
    <property type="match status" value="1"/>
</dbReference>
<dbReference type="CDD" id="cd02961">
    <property type="entry name" value="PDI_a_family"/>
    <property type="match status" value="2"/>
</dbReference>
<dbReference type="Pfam" id="PF00071">
    <property type="entry name" value="Ras"/>
    <property type="match status" value="1"/>
</dbReference>
<dbReference type="InterPro" id="IPR013766">
    <property type="entry name" value="Thioredoxin_domain"/>
</dbReference>
<feature type="compositionally biased region" description="Basic residues" evidence="1">
    <location>
        <begin position="402"/>
        <end position="412"/>
    </location>
</feature>
<gene>
    <name evidence="3" type="ORF">RDWZM_010094</name>
</gene>
<dbReference type="PANTHER" id="PTHR44340">
    <property type="entry name" value="DNAJ HOMOLOG SUBFAMILY C MEMBER 10"/>
    <property type="match status" value="1"/>
</dbReference>
<dbReference type="GO" id="GO:0005525">
    <property type="term" value="F:GTP binding"/>
    <property type="evidence" value="ECO:0007669"/>
    <property type="project" value="InterPro"/>
</dbReference>
<dbReference type="NCBIfam" id="TIGR00231">
    <property type="entry name" value="small_GTP"/>
    <property type="match status" value="1"/>
</dbReference>
<feature type="region of interest" description="Disordered" evidence="1">
    <location>
        <begin position="391"/>
        <end position="429"/>
    </location>
</feature>
<dbReference type="SMART" id="SM00173">
    <property type="entry name" value="RAS"/>
    <property type="match status" value="1"/>
</dbReference>
<keyword evidence="4" id="KW-1185">Reference proteome</keyword>
<sequence>MTVQSRTIDSFQFPMNSSCTPYNQSDFRPEVRQLASDECDLLREQQQYQTDENGKRSSSSRVDRRSTNPFSLAQSTISAKNRLRVAKCIVVGDISVGKTTLINRFVNDAYSDTYKATIGVDFEVQKFEILGRPFTLQIWDTAGQTRFRDITRIYYRGAHAVLICFDLGNFASFLNVKFWLNEVLEKSSSTTVNESNDTNESFGNDRNRPFIFMIGTKKDLVHGRGRDVEERVQREAEQLANEIGAELWMVSAAMNDDDDGGGGGGGGSGGDNVNELFYRVACLTYDRYMAEIAEAARIEIEDAKNQLESVTFNKAKDKVKIGNDEHSKAKGKRGNVIHPIDSGNNGDDDDHDGKHNRTSSRKAQLIRMVNIPTEMISKLVSNITDQMQSMLRMGGKSGKMKDKLKKKKKRRKYGDERSDGTSTPDSGMVDTGDLAYSNHNIDDNGHGHLKTSLPNNNKSKKKKTFQCFNIQLRNIYNTAGEDGLKAKENNQPTGRQYHGWSYYYETFGIYDNDEQIVTLSYADFEQSVRNSVYNDDTSSTNQFIWFINFYSPQCSHCHHLAPEWRRVARLIGSIVRIGAVNCAEDRPLCQSEGIRSYPSLVLYPYKIRYDGRSRTSEMLIQFVLKHLNVQMKRYNDINMDRLLNQLKPDNDGQRLMKRLLIITCYDGRTCLSENIVKLLSYKLQNLLQIINLDCKVNGSMICEHFGLHQSKVALFPDVSTNVRNYYEILNIEDDLQDDVDNDQNMDDQFQFAKIENLIKKVLNKFPKIEKLNSLESKMLSKCLDINHRNQNFEQDSPQCVEQLESGWILAIVSTDQSSEFENFELKTLKQYLPRNTIRKLKCSNDQDQSIESHLRILCNKLSIKKYPTIVAIRYDPRIRSTSLDHYYGRMNAIDLLAFVVDAFESRIKTLTPEEFERDVVGMDENENNPTLVQFFAPWCPACKTAKRLLRKISIRDLRFPVSFGMIDCAVHGQLCRKYNIHSYPTVLLYNRTEPHQYFGKYQNENDLIQFIENTIETNVLELDPTTYKRLMSANNRKVIAIDFYSPYCQPCQSLAPIWRQLSNQLRMERSIVDDIRLGAINCVRWNQFCRENGVQSYPTIRLYPSSDDTKHRQTFYRFNEQRRDLFLIRAWLYDFLQSNVEEITIAEQFKSMVINSNRPTLVDFYAPSMFTSRKFEPDFALLSTNLTEIRFVRLNCQRFASICDRVSIDYLPSIRLYKSDNHLKDSWHGIRVQWTNDGIEHMTQTIRSLVADQININSVIKDEL</sequence>
<feature type="domain" description="Thioredoxin" evidence="2">
    <location>
        <begin position="905"/>
        <end position="1016"/>
    </location>
</feature>
<dbReference type="OMA" id="LMSANNR"/>
<dbReference type="AlphaFoldDB" id="A0A9Q0LY38"/>
<dbReference type="PANTHER" id="PTHR44340:SF1">
    <property type="entry name" value="DNAJ HOMOLOG SUBFAMILY C MEMBER 10"/>
    <property type="match status" value="1"/>
</dbReference>
<dbReference type="PROSITE" id="PS51352">
    <property type="entry name" value="THIOREDOXIN_2"/>
    <property type="match status" value="3"/>
</dbReference>
<dbReference type="PRINTS" id="PR00449">
    <property type="entry name" value="RASTRNSFRMNG"/>
</dbReference>
<dbReference type="Gene3D" id="3.40.30.10">
    <property type="entry name" value="Glutaredoxin"/>
    <property type="match status" value="4"/>
</dbReference>
<dbReference type="GO" id="GO:0003924">
    <property type="term" value="F:GTPase activity"/>
    <property type="evidence" value="ECO:0007669"/>
    <property type="project" value="InterPro"/>
</dbReference>
<protein>
    <recommendedName>
        <fullName evidence="2">Thioredoxin domain-containing protein</fullName>
    </recommendedName>
</protein>
<evidence type="ECO:0000259" key="2">
    <source>
        <dbReference type="PROSITE" id="PS51352"/>
    </source>
</evidence>
<dbReference type="SMART" id="SM00175">
    <property type="entry name" value="RAB"/>
    <property type="match status" value="1"/>
</dbReference>
<dbReference type="SUPFAM" id="SSF52833">
    <property type="entry name" value="Thioredoxin-like"/>
    <property type="match status" value="4"/>
</dbReference>
<dbReference type="InterPro" id="IPR052460">
    <property type="entry name" value="ER_disulfide_reductase"/>
</dbReference>
<dbReference type="Gene3D" id="3.40.50.300">
    <property type="entry name" value="P-loop containing nucleotide triphosphate hydrolases"/>
    <property type="match status" value="1"/>
</dbReference>
<evidence type="ECO:0000256" key="1">
    <source>
        <dbReference type="SAM" id="MobiDB-lite"/>
    </source>
</evidence>
<feature type="domain" description="Thioredoxin" evidence="2">
    <location>
        <begin position="515"/>
        <end position="628"/>
    </location>
</feature>
<dbReference type="InterPro" id="IPR005225">
    <property type="entry name" value="Small_GTP-bd"/>
</dbReference>
<dbReference type="GO" id="GO:0016671">
    <property type="term" value="F:oxidoreductase activity, acting on a sulfur group of donors, disulfide as acceptor"/>
    <property type="evidence" value="ECO:0007669"/>
    <property type="project" value="TreeGrafter"/>
</dbReference>
<dbReference type="GO" id="GO:0036498">
    <property type="term" value="P:IRE1-mediated unfolded protein response"/>
    <property type="evidence" value="ECO:0007669"/>
    <property type="project" value="TreeGrafter"/>
</dbReference>
<dbReference type="FunFam" id="3.40.50.300:FF:001447">
    <property type="entry name" value="Ras-related protein Rab-1B"/>
    <property type="match status" value="1"/>
</dbReference>
<dbReference type="InterPro" id="IPR036249">
    <property type="entry name" value="Thioredoxin-like_sf"/>
</dbReference>